<evidence type="ECO:0000256" key="1">
    <source>
        <dbReference type="ARBA" id="ARBA00002444"/>
    </source>
</evidence>
<comment type="miscellaneous">
    <text evidence="20">The Rieske protein is a high potential 2Fe-2S protein.</text>
</comment>
<evidence type="ECO:0000256" key="8">
    <source>
        <dbReference type="ARBA" id="ARBA00022475"/>
    </source>
</evidence>
<dbReference type="Gene3D" id="1.20.5.510">
    <property type="entry name" value="Single helix bin"/>
    <property type="match status" value="1"/>
</dbReference>
<comment type="function">
    <text evidence="1">Component of the ubiquinol-cytochrome c reductase complex (complex III or cytochrome b-c1 complex), which is a respiratory chain that generates an electrochemical potential coupled to ATP synthesis.</text>
</comment>
<dbReference type="FunFam" id="2.102.10.10:FF:000001">
    <property type="entry name" value="Cytochrome b-c1 complex subunit Rieske, mitochondrial"/>
    <property type="match status" value="1"/>
</dbReference>
<gene>
    <name evidence="23" type="ORF">GCM10017621_29880</name>
</gene>
<keyword evidence="17 20" id="KW-0472">Membrane</keyword>
<evidence type="ECO:0000256" key="15">
    <source>
        <dbReference type="ARBA" id="ARBA00023004"/>
    </source>
</evidence>
<feature type="transmembrane region" description="Helical" evidence="20">
    <location>
        <begin position="12"/>
        <end position="31"/>
    </location>
</feature>
<keyword evidence="12" id="KW-1278">Translocase</keyword>
<evidence type="ECO:0000256" key="16">
    <source>
        <dbReference type="ARBA" id="ARBA00023014"/>
    </source>
</evidence>
<comment type="subunit">
    <text evidence="4 21">The main subunits of complex b-c1 are: cytochrome b, cytochrome c1 and the Rieske protein.</text>
</comment>
<comment type="similarity">
    <text evidence="3">Belongs to the Rieske iron-sulfur protein family.</text>
</comment>
<evidence type="ECO:0000256" key="19">
    <source>
        <dbReference type="ARBA" id="ARBA00029351"/>
    </source>
</evidence>
<evidence type="ECO:0000256" key="4">
    <source>
        <dbReference type="ARBA" id="ARBA00011649"/>
    </source>
</evidence>
<sequence>MSEKVSRRDFIYVAASGAGVIGLGAVAWPFIDSFNPAADTLAAGTTEVDVSALEPGQRLTVAWRERPVFIERRTSESLELARADDDNPDLIDPQIDADRVLDPEWLVVIGVCTHLGCVPLGQSSNDNRGRFGGWYCPCHGSVYDVSGRVRRGPAPKNLEIPPYRFLSDARIRIGD</sequence>
<evidence type="ECO:0000256" key="18">
    <source>
        <dbReference type="ARBA" id="ARBA00023157"/>
    </source>
</evidence>
<dbReference type="SUPFAM" id="SSF50022">
    <property type="entry name" value="ISP domain"/>
    <property type="match status" value="1"/>
</dbReference>
<evidence type="ECO:0000256" key="17">
    <source>
        <dbReference type="ARBA" id="ARBA00023136"/>
    </source>
</evidence>
<evidence type="ECO:0000256" key="2">
    <source>
        <dbReference type="ARBA" id="ARBA00004162"/>
    </source>
</evidence>
<evidence type="ECO:0000256" key="5">
    <source>
        <dbReference type="ARBA" id="ARBA00012951"/>
    </source>
</evidence>
<keyword evidence="14 20" id="KW-1133">Transmembrane helix</keyword>
<dbReference type="PANTHER" id="PTHR10134">
    <property type="entry name" value="CYTOCHROME B-C1 COMPLEX SUBUNIT RIESKE, MITOCHONDRIAL"/>
    <property type="match status" value="1"/>
</dbReference>
<evidence type="ECO:0000256" key="3">
    <source>
        <dbReference type="ARBA" id="ARBA00010651"/>
    </source>
</evidence>
<comment type="caution">
    <text evidence="23">The sequence shown here is derived from an EMBL/GenBank/DDBJ whole genome shotgun (WGS) entry which is preliminary data.</text>
</comment>
<evidence type="ECO:0000256" key="9">
    <source>
        <dbReference type="ARBA" id="ARBA00022692"/>
    </source>
</evidence>
<keyword evidence="24" id="KW-1185">Reference proteome</keyword>
<dbReference type="InterPro" id="IPR006311">
    <property type="entry name" value="TAT_signal"/>
</dbReference>
<feature type="domain" description="Rieske" evidence="22">
    <location>
        <begin position="78"/>
        <end position="172"/>
    </location>
</feature>
<keyword evidence="15" id="KW-0408">Iron</keyword>
<evidence type="ECO:0000256" key="21">
    <source>
        <dbReference type="RuleBase" id="RU004497"/>
    </source>
</evidence>
<dbReference type="RefSeq" id="WP_271187830.1">
    <property type="nucleotide sequence ID" value="NZ_BSFE01000011.1"/>
</dbReference>
<evidence type="ECO:0000256" key="10">
    <source>
        <dbReference type="ARBA" id="ARBA00022714"/>
    </source>
</evidence>
<reference evidence="23" key="2">
    <citation type="submission" date="2023-01" db="EMBL/GenBank/DDBJ databases">
        <authorList>
            <person name="Sun Q."/>
            <person name="Evtushenko L."/>
        </authorList>
    </citation>
    <scope>NUCLEOTIDE SEQUENCE</scope>
    <source>
        <strain evidence="23">VKM B-1513</strain>
    </source>
</reference>
<comment type="catalytic activity">
    <reaction evidence="19 20">
        <text>a quinol + 2 Fe(III)-[cytochrome c](out) = a quinone + 2 Fe(II)-[cytochrome c](out) + 2 H(+)(out)</text>
        <dbReference type="Rhea" id="RHEA:11484"/>
        <dbReference type="Rhea" id="RHEA-COMP:10350"/>
        <dbReference type="Rhea" id="RHEA-COMP:14399"/>
        <dbReference type="ChEBI" id="CHEBI:15378"/>
        <dbReference type="ChEBI" id="CHEBI:24646"/>
        <dbReference type="ChEBI" id="CHEBI:29033"/>
        <dbReference type="ChEBI" id="CHEBI:29034"/>
        <dbReference type="ChEBI" id="CHEBI:132124"/>
        <dbReference type="EC" id="7.1.1.8"/>
    </reaction>
</comment>
<evidence type="ECO:0000256" key="6">
    <source>
        <dbReference type="ARBA" id="ARBA00019816"/>
    </source>
</evidence>
<dbReference type="PRINTS" id="PR00162">
    <property type="entry name" value="RIESKE"/>
</dbReference>
<protein>
    <recommendedName>
        <fullName evidence="6 20">Ubiquinol-cytochrome c reductase iron-sulfur subunit</fullName>
        <ecNumber evidence="5 20">7.1.1.8</ecNumber>
    </recommendedName>
</protein>
<name>A0A9W6IQG7_9PROT</name>
<evidence type="ECO:0000313" key="23">
    <source>
        <dbReference type="EMBL" id="GLK53480.1"/>
    </source>
</evidence>
<organism evidence="23 24">
    <name type="scientific">Maricaulis virginensis</name>
    <dbReference type="NCBI Taxonomy" id="144022"/>
    <lineage>
        <taxon>Bacteria</taxon>
        <taxon>Pseudomonadati</taxon>
        <taxon>Pseudomonadota</taxon>
        <taxon>Alphaproteobacteria</taxon>
        <taxon>Maricaulales</taxon>
        <taxon>Maricaulaceae</taxon>
        <taxon>Maricaulis</taxon>
    </lineage>
</organism>
<keyword evidence="18" id="KW-1015">Disulfide bond</keyword>
<keyword evidence="16" id="KW-0411">Iron-sulfur</keyword>
<dbReference type="Gene3D" id="2.102.10.10">
    <property type="entry name" value="Rieske [2Fe-2S] iron-sulphur domain"/>
    <property type="match status" value="1"/>
</dbReference>
<dbReference type="EMBL" id="BSFE01000011">
    <property type="protein sequence ID" value="GLK53480.1"/>
    <property type="molecule type" value="Genomic_DNA"/>
</dbReference>
<keyword evidence="8" id="KW-1003">Cell membrane</keyword>
<dbReference type="InterPro" id="IPR005805">
    <property type="entry name" value="Rieske_Fe-S_prot_C"/>
</dbReference>
<dbReference type="InterPro" id="IPR019546">
    <property type="entry name" value="TAT_signal_bac_arc"/>
</dbReference>
<keyword evidence="9 20" id="KW-0812">Transmembrane</keyword>
<dbReference type="Pfam" id="PF00355">
    <property type="entry name" value="Rieske"/>
    <property type="match status" value="1"/>
</dbReference>
<dbReference type="GO" id="GO:0005886">
    <property type="term" value="C:plasma membrane"/>
    <property type="evidence" value="ECO:0007669"/>
    <property type="project" value="UniProtKB-SubCell"/>
</dbReference>
<dbReference type="InterPro" id="IPR006317">
    <property type="entry name" value="Ubiquinol_cyt_c_Rdtase_Fe-S-su"/>
</dbReference>
<dbReference type="EC" id="7.1.1.8" evidence="5 20"/>
<dbReference type="InterPro" id="IPR019470">
    <property type="entry name" value="Ubiq_cytC_Rdtase_Fe-S_su_TAT"/>
</dbReference>
<dbReference type="InterPro" id="IPR036922">
    <property type="entry name" value="Rieske_2Fe-2S_sf"/>
</dbReference>
<comment type="subcellular location">
    <subcellularLocation>
        <location evidence="2">Cell membrane</location>
        <topology evidence="2">Single-pass membrane protein</topology>
    </subcellularLocation>
</comment>
<proteinExistence type="inferred from homology"/>
<dbReference type="AlphaFoldDB" id="A0A9W6IQG7"/>
<dbReference type="PROSITE" id="PS51296">
    <property type="entry name" value="RIESKE"/>
    <property type="match status" value="1"/>
</dbReference>
<dbReference type="GO" id="GO:0008121">
    <property type="term" value="F:quinol-cytochrome-c reductase activity"/>
    <property type="evidence" value="ECO:0007669"/>
    <property type="project" value="UniProtKB-EC"/>
</dbReference>
<evidence type="ECO:0000256" key="7">
    <source>
        <dbReference type="ARBA" id="ARBA00022448"/>
    </source>
</evidence>
<dbReference type="InterPro" id="IPR017941">
    <property type="entry name" value="Rieske_2Fe-2S"/>
</dbReference>
<dbReference type="GO" id="GO:0051537">
    <property type="term" value="F:2 iron, 2 sulfur cluster binding"/>
    <property type="evidence" value="ECO:0007669"/>
    <property type="project" value="UniProtKB-KW"/>
</dbReference>
<dbReference type="Proteomes" id="UP001143486">
    <property type="component" value="Unassembled WGS sequence"/>
</dbReference>
<evidence type="ECO:0000256" key="13">
    <source>
        <dbReference type="ARBA" id="ARBA00022982"/>
    </source>
</evidence>
<dbReference type="CDD" id="cd03470">
    <property type="entry name" value="Rieske_cytochrome_bc1"/>
    <property type="match status" value="1"/>
</dbReference>
<accession>A0A9W6IQG7</accession>
<evidence type="ECO:0000256" key="20">
    <source>
        <dbReference type="RuleBase" id="RU004494"/>
    </source>
</evidence>
<keyword evidence="7 20" id="KW-0813">Transport</keyword>
<keyword evidence="13 20" id="KW-0249">Electron transport</keyword>
<keyword evidence="10" id="KW-0001">2Fe-2S</keyword>
<evidence type="ECO:0000256" key="14">
    <source>
        <dbReference type="ARBA" id="ARBA00022989"/>
    </source>
</evidence>
<comment type="cofactor">
    <cofactor evidence="20">
        <name>[2Fe-2S] cluster</name>
        <dbReference type="ChEBI" id="CHEBI:190135"/>
    </cofactor>
    <text evidence="20">Binds 1 [2Fe-2S] cluster per subunit.</text>
</comment>
<dbReference type="GO" id="GO:0046872">
    <property type="term" value="F:metal ion binding"/>
    <property type="evidence" value="ECO:0007669"/>
    <property type="project" value="UniProtKB-KW"/>
</dbReference>
<evidence type="ECO:0000313" key="24">
    <source>
        <dbReference type="Proteomes" id="UP001143486"/>
    </source>
</evidence>
<dbReference type="Pfam" id="PF10399">
    <property type="entry name" value="UCR_Fe-S_N"/>
    <property type="match status" value="1"/>
</dbReference>
<dbReference type="PROSITE" id="PS51318">
    <property type="entry name" value="TAT"/>
    <property type="match status" value="1"/>
</dbReference>
<evidence type="ECO:0000256" key="12">
    <source>
        <dbReference type="ARBA" id="ARBA00022967"/>
    </source>
</evidence>
<evidence type="ECO:0000259" key="22">
    <source>
        <dbReference type="PROSITE" id="PS51296"/>
    </source>
</evidence>
<keyword evidence="11" id="KW-0479">Metal-binding</keyword>
<evidence type="ECO:0000256" key="11">
    <source>
        <dbReference type="ARBA" id="ARBA00022723"/>
    </source>
</evidence>
<reference evidence="23" key="1">
    <citation type="journal article" date="2014" name="Int. J. Syst. Evol. Microbiol.">
        <title>Complete genome sequence of Corynebacterium casei LMG S-19264T (=DSM 44701T), isolated from a smear-ripened cheese.</title>
        <authorList>
            <consortium name="US DOE Joint Genome Institute (JGI-PGF)"/>
            <person name="Walter F."/>
            <person name="Albersmeier A."/>
            <person name="Kalinowski J."/>
            <person name="Ruckert C."/>
        </authorList>
    </citation>
    <scope>NUCLEOTIDE SEQUENCE</scope>
    <source>
        <strain evidence="23">VKM B-1513</strain>
    </source>
</reference>
<dbReference type="NCBIfam" id="TIGR01416">
    <property type="entry name" value="Rieske_proteo"/>
    <property type="match status" value="1"/>
</dbReference>
<dbReference type="NCBIfam" id="TIGR01409">
    <property type="entry name" value="TAT_signal_seq"/>
    <property type="match status" value="1"/>
</dbReference>
<dbReference type="InterPro" id="IPR014349">
    <property type="entry name" value="Rieske_Fe-S_prot"/>
</dbReference>